<dbReference type="EMBL" id="LSRX01001104">
    <property type="protein sequence ID" value="OLP83601.1"/>
    <property type="molecule type" value="Genomic_DNA"/>
</dbReference>
<organism evidence="1 2">
    <name type="scientific">Symbiodinium microadriaticum</name>
    <name type="common">Dinoflagellate</name>
    <name type="synonym">Zooxanthella microadriatica</name>
    <dbReference type="NCBI Taxonomy" id="2951"/>
    <lineage>
        <taxon>Eukaryota</taxon>
        <taxon>Sar</taxon>
        <taxon>Alveolata</taxon>
        <taxon>Dinophyceae</taxon>
        <taxon>Suessiales</taxon>
        <taxon>Symbiodiniaceae</taxon>
        <taxon>Symbiodinium</taxon>
    </lineage>
</organism>
<accession>A0A1Q9CL00</accession>
<protein>
    <submittedName>
        <fullName evidence="1">Uncharacterized protein</fullName>
    </submittedName>
</protein>
<sequence length="88" mass="9993">MFRKPRMKVPSVVRSLMFRKLRIKVLSVVRSLLFRKPRIKVPSVVRLQLMWPRSSQRPVFFSAVRSDDVVSGLVGYATDADSESGGAD</sequence>
<evidence type="ECO:0000313" key="1">
    <source>
        <dbReference type="EMBL" id="OLP83601.1"/>
    </source>
</evidence>
<dbReference type="AlphaFoldDB" id="A0A1Q9CL00"/>
<evidence type="ECO:0000313" key="2">
    <source>
        <dbReference type="Proteomes" id="UP000186817"/>
    </source>
</evidence>
<proteinExistence type="predicted"/>
<gene>
    <name evidence="1" type="ORF">AK812_SmicGene35624</name>
</gene>
<reference evidence="1 2" key="1">
    <citation type="submission" date="2016-02" db="EMBL/GenBank/DDBJ databases">
        <title>Genome analysis of coral dinoflagellate symbionts highlights evolutionary adaptations to a symbiotic lifestyle.</title>
        <authorList>
            <person name="Aranda M."/>
            <person name="Li Y."/>
            <person name="Liew Y.J."/>
            <person name="Baumgarten S."/>
            <person name="Simakov O."/>
            <person name="Wilson M."/>
            <person name="Piel J."/>
            <person name="Ashoor H."/>
            <person name="Bougouffa S."/>
            <person name="Bajic V.B."/>
            <person name="Ryu T."/>
            <person name="Ravasi T."/>
            <person name="Bayer T."/>
            <person name="Micklem G."/>
            <person name="Kim H."/>
            <person name="Bhak J."/>
            <person name="Lajeunesse T.C."/>
            <person name="Voolstra C.R."/>
        </authorList>
    </citation>
    <scope>NUCLEOTIDE SEQUENCE [LARGE SCALE GENOMIC DNA]</scope>
    <source>
        <strain evidence="1 2">CCMP2467</strain>
    </source>
</reference>
<name>A0A1Q9CL00_SYMMI</name>
<dbReference type="Proteomes" id="UP000186817">
    <property type="component" value="Unassembled WGS sequence"/>
</dbReference>
<comment type="caution">
    <text evidence="1">The sequence shown here is derived from an EMBL/GenBank/DDBJ whole genome shotgun (WGS) entry which is preliminary data.</text>
</comment>
<keyword evidence="2" id="KW-1185">Reference proteome</keyword>